<dbReference type="AlphaFoldDB" id="A0AAV7KNA9"/>
<evidence type="ECO:0000256" key="2">
    <source>
        <dbReference type="ARBA" id="ARBA00005871"/>
    </source>
</evidence>
<dbReference type="EC" id="4.1.1.45" evidence="4 12"/>
<comment type="similarity">
    <text evidence="2">Belongs to the metallo-dependent hydrolases superfamily. ACMSD family.</text>
</comment>
<evidence type="ECO:0000256" key="7">
    <source>
        <dbReference type="ARBA" id="ARBA00022793"/>
    </source>
</evidence>
<keyword evidence="9 12" id="KW-0456">Lyase</keyword>
<comment type="caution">
    <text evidence="14">The sequence shown here is derived from an EMBL/GenBank/DDBJ whole genome shotgun (WGS) entry which is preliminary data.</text>
</comment>
<evidence type="ECO:0000256" key="8">
    <source>
        <dbReference type="ARBA" id="ARBA00022833"/>
    </source>
</evidence>
<dbReference type="Pfam" id="PF04909">
    <property type="entry name" value="Amidohydro_2"/>
    <property type="match status" value="1"/>
</dbReference>
<proteinExistence type="inferred from homology"/>
<evidence type="ECO:0000256" key="1">
    <source>
        <dbReference type="ARBA" id="ARBA00005079"/>
    </source>
</evidence>
<dbReference type="GO" id="GO:0005829">
    <property type="term" value="C:cytosol"/>
    <property type="evidence" value="ECO:0007669"/>
    <property type="project" value="UniProtKB-UniRule"/>
</dbReference>
<dbReference type="GO" id="GO:1901606">
    <property type="term" value="P:alpha-amino acid catabolic process"/>
    <property type="evidence" value="ECO:0007669"/>
    <property type="project" value="UniProtKB-ARBA"/>
</dbReference>
<evidence type="ECO:0000256" key="4">
    <source>
        <dbReference type="ARBA" id="ARBA00012365"/>
    </source>
</evidence>
<comment type="pathway">
    <text evidence="1 12">Secondary metabolite metabolism; quinolate metabolism.</text>
</comment>
<comment type="function">
    <text evidence="10">Converts alpha-amino-beta-carboxymuconate-epsilon-semialdehyde (ACMS) to alpha-aminomuconate semialdehyde (AMS). ACMS can be converted non-enzymatically to quinolate (QA), a key precursor of NAD, and a potent endogenous excitotoxin of neuronal cells which is implicated in the pathogenesis of various neurodegenerative disorders. In the presence of ACMSD, ACMS is converted to AMS, a benign catabolite. ACMSD ultimately controls the metabolic fate of tryptophan catabolism along the kynurenine pathway.</text>
</comment>
<dbReference type="Proteomes" id="UP001165289">
    <property type="component" value="Unassembled WGS sequence"/>
</dbReference>
<dbReference type="PANTHER" id="PTHR21240">
    <property type="entry name" value="2-AMINO-3-CARBOXYLMUCONATE-6-SEMIALDEHYDE DECARBOXYLASE"/>
    <property type="match status" value="1"/>
</dbReference>
<dbReference type="InterPro" id="IPR006680">
    <property type="entry name" value="Amidohydro-rel"/>
</dbReference>
<keyword evidence="8" id="KW-0862">Zinc</keyword>
<dbReference type="FunFam" id="3.20.20.140:FF:000029">
    <property type="entry name" value="2-amino-3-carboxymuconate-6-semialdehyde decarboxylase"/>
    <property type="match status" value="1"/>
</dbReference>
<organism evidence="14 15">
    <name type="scientific">Oopsacas minuta</name>
    <dbReference type="NCBI Taxonomy" id="111878"/>
    <lineage>
        <taxon>Eukaryota</taxon>
        <taxon>Metazoa</taxon>
        <taxon>Porifera</taxon>
        <taxon>Hexactinellida</taxon>
        <taxon>Hexasterophora</taxon>
        <taxon>Lyssacinosida</taxon>
        <taxon>Leucopsacidae</taxon>
        <taxon>Oopsacas</taxon>
    </lineage>
</organism>
<evidence type="ECO:0000313" key="15">
    <source>
        <dbReference type="Proteomes" id="UP001165289"/>
    </source>
</evidence>
<evidence type="ECO:0000256" key="12">
    <source>
        <dbReference type="RuleBase" id="RU366045"/>
    </source>
</evidence>
<sequence>MTLDSEFPGQKQFMKLDIHNHILPERWPDLKEKYGYGGWIQLQHHCKGRANMIRDGKLFRVIEDNCYCPQRRMRDMDETGVTVQALSTVPVMFSYWAKPEDTLDLSRILNDNIAKTVAENPRRFVGLGTLPMQAPELAVEEMKRCVSTLKFPGFQIGSHVGEWNLDAPELRPVFATAQDLDVSIMIHPWDMSQSGRMSKYWLPWLVEMPFETTQAICCILMGGILEQFPRLRLCFAHGAGYFPYTIGRIDHGYNVRPDLCATDCAYNPKKYVGQLYADSLVHDSRALRLLVEVMGEQNVILGSDYPFPLGEHHPGKLIDSMDTWSDELKQMLLADNGLSFLKLDKSNFENEPVHIDIPDETQATCSPVAKEITVPNNC</sequence>
<accession>A0AAV7KNA9</accession>
<dbReference type="SUPFAM" id="SSF51556">
    <property type="entry name" value="Metallo-dependent hydrolases"/>
    <property type="match status" value="1"/>
</dbReference>
<name>A0AAV7KNA9_9METZ</name>
<evidence type="ECO:0000256" key="3">
    <source>
        <dbReference type="ARBA" id="ARBA00011245"/>
    </source>
</evidence>
<dbReference type="InterPro" id="IPR032465">
    <property type="entry name" value="ACMSD"/>
</dbReference>
<evidence type="ECO:0000256" key="6">
    <source>
        <dbReference type="ARBA" id="ARBA00022723"/>
    </source>
</evidence>
<dbReference type="PANTHER" id="PTHR21240:SF27">
    <property type="entry name" value="2-AMINO-3-CARBOXYMUCONATE-6-SEMIALDEHYDE DECARBOXYLASE"/>
    <property type="match status" value="1"/>
</dbReference>
<keyword evidence="6" id="KW-0479">Metal-binding</keyword>
<dbReference type="Gene3D" id="3.20.20.140">
    <property type="entry name" value="Metal-dependent hydrolases"/>
    <property type="match status" value="1"/>
</dbReference>
<evidence type="ECO:0000256" key="10">
    <source>
        <dbReference type="ARBA" id="ARBA00025318"/>
    </source>
</evidence>
<evidence type="ECO:0000256" key="11">
    <source>
        <dbReference type="ARBA" id="ARBA00031120"/>
    </source>
</evidence>
<gene>
    <name evidence="14" type="ORF">LOD99_13813</name>
</gene>
<feature type="domain" description="Amidohydrolase-related" evidence="13">
    <location>
        <begin position="17"/>
        <end position="338"/>
    </location>
</feature>
<evidence type="ECO:0000256" key="5">
    <source>
        <dbReference type="ARBA" id="ARBA00021214"/>
    </source>
</evidence>
<keyword evidence="15" id="KW-1185">Reference proteome</keyword>
<dbReference type="EMBL" id="JAKMXF010000022">
    <property type="protein sequence ID" value="KAI6661091.1"/>
    <property type="molecule type" value="Genomic_DNA"/>
</dbReference>
<dbReference type="GO" id="GO:0170033">
    <property type="term" value="P:L-amino acid metabolic process"/>
    <property type="evidence" value="ECO:0007669"/>
    <property type="project" value="UniProtKB-ARBA"/>
</dbReference>
<dbReference type="GO" id="GO:0001760">
    <property type="term" value="F:aminocarboxymuconate-semialdehyde decarboxylase activity"/>
    <property type="evidence" value="ECO:0007669"/>
    <property type="project" value="UniProtKB-UniRule"/>
</dbReference>
<evidence type="ECO:0000259" key="13">
    <source>
        <dbReference type="Pfam" id="PF04909"/>
    </source>
</evidence>
<keyword evidence="7 12" id="KW-0210">Decarboxylase</keyword>
<dbReference type="GO" id="GO:1904985">
    <property type="term" value="P:negative regulation of quinolinate biosynthetic process"/>
    <property type="evidence" value="ECO:0007669"/>
    <property type="project" value="UniProtKB-UniRule"/>
</dbReference>
<dbReference type="GO" id="GO:0046872">
    <property type="term" value="F:metal ion binding"/>
    <property type="evidence" value="ECO:0007669"/>
    <property type="project" value="UniProtKB-KW"/>
</dbReference>
<dbReference type="InterPro" id="IPR032466">
    <property type="entry name" value="Metal_Hydrolase"/>
</dbReference>
<evidence type="ECO:0000313" key="14">
    <source>
        <dbReference type="EMBL" id="KAI6661091.1"/>
    </source>
</evidence>
<comment type="catalytic activity">
    <reaction evidence="12">
        <text>2-amino-3-carboxymuconate 6-semialdehyde + H(+) = 2-aminomuconate 6-semialdehyde + CO2</text>
        <dbReference type="Rhea" id="RHEA:16557"/>
        <dbReference type="ChEBI" id="CHEBI:15378"/>
        <dbReference type="ChEBI" id="CHEBI:16526"/>
        <dbReference type="ChEBI" id="CHEBI:77634"/>
        <dbReference type="ChEBI" id="CHEBI:77803"/>
        <dbReference type="EC" id="4.1.1.45"/>
    </reaction>
</comment>
<dbReference type="GO" id="GO:0019748">
    <property type="term" value="P:secondary metabolic process"/>
    <property type="evidence" value="ECO:0007669"/>
    <property type="project" value="TreeGrafter"/>
</dbReference>
<reference evidence="14 15" key="1">
    <citation type="journal article" date="2023" name="BMC Biol.">
        <title>The compact genome of the sponge Oopsacas minuta (Hexactinellida) is lacking key metazoan core genes.</title>
        <authorList>
            <person name="Santini S."/>
            <person name="Schenkelaars Q."/>
            <person name="Jourda C."/>
            <person name="Duchesne M."/>
            <person name="Belahbib H."/>
            <person name="Rocher C."/>
            <person name="Selva M."/>
            <person name="Riesgo A."/>
            <person name="Vervoort M."/>
            <person name="Leys S.P."/>
            <person name="Kodjabachian L."/>
            <person name="Le Bivic A."/>
            <person name="Borchiellini C."/>
            <person name="Claverie J.M."/>
            <person name="Renard E."/>
        </authorList>
    </citation>
    <scope>NUCLEOTIDE SEQUENCE [LARGE SCALE GENOMIC DNA]</scope>
    <source>
        <strain evidence="14">SPO-2</strain>
    </source>
</reference>
<evidence type="ECO:0000256" key="9">
    <source>
        <dbReference type="ARBA" id="ARBA00023239"/>
    </source>
</evidence>
<protein>
    <recommendedName>
        <fullName evidence="5 12">2-amino-3-carboxymuconate-6-semialdehyde decarboxylase</fullName>
        <ecNumber evidence="4 12">4.1.1.45</ecNumber>
    </recommendedName>
    <alternativeName>
        <fullName evidence="11 12">Picolinate carboxylase</fullName>
    </alternativeName>
</protein>
<dbReference type="GO" id="GO:0016787">
    <property type="term" value="F:hydrolase activity"/>
    <property type="evidence" value="ECO:0007669"/>
    <property type="project" value="InterPro"/>
</dbReference>
<comment type="subunit">
    <text evidence="3 12">Monomer.</text>
</comment>
<dbReference type="GO" id="GO:0170039">
    <property type="term" value="P:proteinogenic amino acid metabolic process"/>
    <property type="evidence" value="ECO:0007669"/>
    <property type="project" value="UniProtKB-ARBA"/>
</dbReference>